<dbReference type="EMBL" id="MLAK01001209">
    <property type="protein sequence ID" value="OHS95966.1"/>
    <property type="molecule type" value="Genomic_DNA"/>
</dbReference>
<dbReference type="RefSeq" id="XP_068349103.1">
    <property type="nucleotide sequence ID" value="XM_068511713.1"/>
</dbReference>
<reference evidence="3" key="1">
    <citation type="submission" date="2016-10" db="EMBL/GenBank/DDBJ databases">
        <authorList>
            <person name="Benchimol M."/>
            <person name="Almeida L.G."/>
            <person name="Vasconcelos A.T."/>
            <person name="Perreira-Neves A."/>
            <person name="Rosa I.A."/>
            <person name="Tasca T."/>
            <person name="Bogo M.R."/>
            <person name="de Souza W."/>
        </authorList>
    </citation>
    <scope>NUCLEOTIDE SEQUENCE [LARGE SCALE GENOMIC DNA]</scope>
    <source>
        <strain evidence="3">K</strain>
    </source>
</reference>
<dbReference type="Gene3D" id="1.25.40.10">
    <property type="entry name" value="Tetratricopeptide repeat domain"/>
    <property type="match status" value="1"/>
</dbReference>
<dbReference type="InterPro" id="IPR011990">
    <property type="entry name" value="TPR-like_helical_dom_sf"/>
</dbReference>
<evidence type="ECO:0008006" key="4">
    <source>
        <dbReference type="Google" id="ProtNLM"/>
    </source>
</evidence>
<dbReference type="VEuPathDB" id="TrichDB:TRFO_37910"/>
<comment type="caution">
    <text evidence="1">The sequence shown here is derived from an EMBL/GenBank/DDBJ whole genome shotgun (WGS) entry which is preliminary data.</text>
</comment>
<dbReference type="GeneID" id="94846417"/>
<keyword evidence="3" id="KW-1185">Reference proteome</keyword>
<organism evidence="1 3">
    <name type="scientific">Tritrichomonas foetus</name>
    <dbReference type="NCBI Taxonomy" id="1144522"/>
    <lineage>
        <taxon>Eukaryota</taxon>
        <taxon>Metamonada</taxon>
        <taxon>Parabasalia</taxon>
        <taxon>Tritrichomonadida</taxon>
        <taxon>Tritrichomonadidae</taxon>
        <taxon>Tritrichomonas</taxon>
    </lineage>
</organism>
<protein>
    <recommendedName>
        <fullName evidence="4">Sel1 repeat family protein</fullName>
    </recommendedName>
</protein>
<evidence type="ECO:0000313" key="2">
    <source>
        <dbReference type="EMBL" id="OHS95966.1"/>
    </source>
</evidence>
<dbReference type="VEuPathDB" id="TrichDB:TRFO_38771"/>
<dbReference type="OrthoDB" id="272077at2759"/>
<dbReference type="SUPFAM" id="SSF81901">
    <property type="entry name" value="HCP-like"/>
    <property type="match status" value="1"/>
</dbReference>
<dbReference type="AlphaFoldDB" id="A0A1J4JA06"/>
<reference evidence="1" key="2">
    <citation type="submission" date="2016-10" db="EMBL/GenBank/DDBJ databases">
        <authorList>
            <person name="de Groot N.N."/>
        </authorList>
    </citation>
    <scope>NUCLEOTIDE SEQUENCE [LARGE SCALE GENOMIC DNA]</scope>
    <source>
        <strain evidence="1">K</strain>
    </source>
</reference>
<gene>
    <name evidence="2" type="ORF">TRFO_37910</name>
    <name evidence="1" type="ORF">TRFO_38771</name>
</gene>
<proteinExistence type="predicted"/>
<accession>A0A1J4JA06</accession>
<name>A0A1J4JA06_9EUKA</name>
<dbReference type="EMBL" id="MLAK01001269">
    <property type="protein sequence ID" value="OHS95055.1"/>
    <property type="molecule type" value="Genomic_DNA"/>
</dbReference>
<evidence type="ECO:0000313" key="3">
    <source>
        <dbReference type="Proteomes" id="UP000179807"/>
    </source>
</evidence>
<dbReference type="Proteomes" id="UP000179807">
    <property type="component" value="Unassembled WGS sequence"/>
</dbReference>
<sequence>MWFYGSMFEKGHGIKQDENKTLYYYKMSADLQNSQGMRRYAFMLKACRGIEKDLELTKKYCKIAKGAEKIEDKIDFFFIASF</sequence>
<evidence type="ECO:0000313" key="1">
    <source>
        <dbReference type="EMBL" id="OHS95055.1"/>
    </source>
</evidence>